<reference evidence="3 4" key="1">
    <citation type="submission" date="2017-06" db="EMBL/GenBank/DDBJ databases">
        <title>Novel microbial phyla capable of carbon fixation and sulfur reduction in deep-sea sediments.</title>
        <authorList>
            <person name="Huang J."/>
            <person name="Baker B."/>
            <person name="Wang Y."/>
        </authorList>
    </citation>
    <scope>NUCLEOTIDE SEQUENCE [LARGE SCALE GENOMIC DNA]</scope>
    <source>
        <strain evidence="3">B3_TA06</strain>
    </source>
</reference>
<feature type="domain" description="PTS EIIA type-4" evidence="2">
    <location>
        <begin position="4"/>
        <end position="124"/>
    </location>
</feature>
<dbReference type="SUPFAM" id="SSF53062">
    <property type="entry name" value="PTS system fructose IIA component-like"/>
    <property type="match status" value="1"/>
</dbReference>
<dbReference type="InterPro" id="IPR036662">
    <property type="entry name" value="PTS_EIIA_man-typ_sf"/>
</dbReference>
<evidence type="ECO:0000256" key="1">
    <source>
        <dbReference type="ARBA" id="ARBA00022679"/>
    </source>
</evidence>
<dbReference type="GO" id="GO:0009401">
    <property type="term" value="P:phosphoenolpyruvate-dependent sugar phosphotransferase system"/>
    <property type="evidence" value="ECO:0007669"/>
    <property type="project" value="InterPro"/>
</dbReference>
<dbReference type="PANTHER" id="PTHR33799:SF1">
    <property type="entry name" value="PTS SYSTEM MANNOSE-SPECIFIC EIIAB COMPONENT-RELATED"/>
    <property type="match status" value="1"/>
</dbReference>
<keyword evidence="1" id="KW-0808">Transferase</keyword>
<evidence type="ECO:0000259" key="2">
    <source>
        <dbReference type="PROSITE" id="PS51096"/>
    </source>
</evidence>
<dbReference type="PROSITE" id="PS51096">
    <property type="entry name" value="PTS_EIIA_TYPE_4"/>
    <property type="match status" value="1"/>
</dbReference>
<gene>
    <name evidence="3" type="ORF">CEE36_05600</name>
</gene>
<comment type="caution">
    <text evidence="3">The sequence shown here is derived from an EMBL/GenBank/DDBJ whole genome shotgun (WGS) entry which is preliminary data.</text>
</comment>
<protein>
    <recommendedName>
        <fullName evidence="2">PTS EIIA type-4 domain-containing protein</fullName>
    </recommendedName>
</protein>
<dbReference type="Pfam" id="PF03610">
    <property type="entry name" value="EIIA-man"/>
    <property type="match status" value="1"/>
</dbReference>
<dbReference type="InterPro" id="IPR051471">
    <property type="entry name" value="Bacterial_PTS_sugar_comp"/>
</dbReference>
<name>A0A532V6Z9_UNCT6</name>
<organism evidence="3 4">
    <name type="scientific">candidate division TA06 bacterium B3_TA06</name>
    <dbReference type="NCBI Taxonomy" id="2012487"/>
    <lineage>
        <taxon>Bacteria</taxon>
        <taxon>Bacteria division TA06</taxon>
    </lineage>
</organism>
<dbReference type="GO" id="GO:0016020">
    <property type="term" value="C:membrane"/>
    <property type="evidence" value="ECO:0007669"/>
    <property type="project" value="InterPro"/>
</dbReference>
<sequence length="129" mass="14360">MSSRIHTAIVGHWTFPQGLISAAEQIVGKKEDVVPISNDNLGVEDLIRRLEKELDLADENLYIFVDLVGGSCFTACRALMLEHPEWVFIAGVSLPMLVTYLNYRARLGGEELIAKTLEAGRHGMEQFCV</sequence>
<dbReference type="AlphaFoldDB" id="A0A532V6Z9"/>
<evidence type="ECO:0000313" key="3">
    <source>
        <dbReference type="EMBL" id="TKJ42959.1"/>
    </source>
</evidence>
<dbReference type="Proteomes" id="UP000317778">
    <property type="component" value="Unassembled WGS sequence"/>
</dbReference>
<dbReference type="InterPro" id="IPR004701">
    <property type="entry name" value="PTS_EIIA_man-typ"/>
</dbReference>
<dbReference type="EMBL" id="NJBO01000007">
    <property type="protein sequence ID" value="TKJ42959.1"/>
    <property type="molecule type" value="Genomic_DNA"/>
</dbReference>
<evidence type="ECO:0000313" key="4">
    <source>
        <dbReference type="Proteomes" id="UP000317778"/>
    </source>
</evidence>
<accession>A0A532V6Z9</accession>
<dbReference type="Gene3D" id="3.40.50.510">
    <property type="entry name" value="Phosphotransferase system, mannose-type IIA component"/>
    <property type="match status" value="1"/>
</dbReference>
<dbReference type="GO" id="GO:0016740">
    <property type="term" value="F:transferase activity"/>
    <property type="evidence" value="ECO:0007669"/>
    <property type="project" value="UniProtKB-KW"/>
</dbReference>
<proteinExistence type="predicted"/>
<dbReference type="PANTHER" id="PTHR33799">
    <property type="entry name" value="PTS PERMEASE-RELATED-RELATED"/>
    <property type="match status" value="1"/>
</dbReference>